<evidence type="ECO:0008006" key="4">
    <source>
        <dbReference type="Google" id="ProtNLM"/>
    </source>
</evidence>
<name>A0A9X3N6W6_9ACTN</name>
<dbReference type="SUPFAM" id="SSF69322">
    <property type="entry name" value="Tricorn protease domain 2"/>
    <property type="match status" value="1"/>
</dbReference>
<accession>A0A9X3N6W6</accession>
<sequence length="587" mass="60617">MLRRLSLLLAASALALPATASAATADLDRGFGDRGEVKFLADQTRAVALQPDGKLVLVADHKNAVGRVHRLTRDGKPDPTFGEQGMITLDLPGGTDRLRAVVIQPGGKIVVGGSVNGRSRLWRFDTHGRPDPSFGTDGVVAVTTENTTENLTALTIAPDGKLVAAGETVAGLGDAIVWRRHGHDGSPDATFNNGGKFHFGLDPESLDGATGVAVQADGRILVTGKTDADAFVARLDPVIKFDETFREKGKVRLDVGGTEVGHAIAALPDGKIVVAGQTTVGHNGIVWRMDSTGAPDGTFNGIGVQFIDSAADEVVRAVLPQRDGKLVLVGGTTAGAGGGDSAFYRLTEGGKLDVTFEGDGAIGYDSGAAETLHGAALQEDGNIVGVGTSGGYGIVYRLLGDPHVVTVGVSGPGRVVSDPAGLDCPGRCSAPFDVGTVVRLRASVGANAGFTGWFGAPCTGGECALKVHGPLTVGADFFALPAPPVVVEGGLPPRSGGGPGTPPPDTTAPRITRAWVVGRTINFRLSEAARVTATVKRGKRVITRVSGDGRSLKIRKRLARGRYSVELVAVDAARNRSSRVVLRMRVS</sequence>
<evidence type="ECO:0000313" key="3">
    <source>
        <dbReference type="Proteomes" id="UP001147653"/>
    </source>
</evidence>
<keyword evidence="1" id="KW-0732">Signal</keyword>
<dbReference type="NCBIfam" id="TIGR02608">
    <property type="entry name" value="delta_60_rpt"/>
    <property type="match status" value="6"/>
</dbReference>
<dbReference type="Pfam" id="PF17164">
    <property type="entry name" value="DUF5122"/>
    <property type="match status" value="6"/>
</dbReference>
<dbReference type="Proteomes" id="UP001147653">
    <property type="component" value="Unassembled WGS sequence"/>
</dbReference>
<dbReference type="AlphaFoldDB" id="A0A9X3N6W6"/>
<feature type="signal peptide" evidence="1">
    <location>
        <begin position="1"/>
        <end position="22"/>
    </location>
</feature>
<dbReference type="Gene3D" id="2.80.10.50">
    <property type="match status" value="3"/>
</dbReference>
<protein>
    <recommendedName>
        <fullName evidence="4">Bacterial repeat domain-containing protein</fullName>
    </recommendedName>
</protein>
<dbReference type="EMBL" id="JAPDDP010000005">
    <property type="protein sequence ID" value="MDA0179580.1"/>
    <property type="molecule type" value="Genomic_DNA"/>
</dbReference>
<comment type="caution">
    <text evidence="2">The sequence shown here is derived from an EMBL/GenBank/DDBJ whole genome shotgun (WGS) entry which is preliminary data.</text>
</comment>
<evidence type="ECO:0000256" key="1">
    <source>
        <dbReference type="SAM" id="SignalP"/>
    </source>
</evidence>
<dbReference type="RefSeq" id="WP_270023873.1">
    <property type="nucleotide sequence ID" value="NZ_JAPDDP010000005.1"/>
</dbReference>
<keyword evidence="3" id="KW-1185">Reference proteome</keyword>
<proteinExistence type="predicted"/>
<gene>
    <name evidence="2" type="ORF">OJ997_04675</name>
</gene>
<reference evidence="2" key="1">
    <citation type="submission" date="2022-10" db="EMBL/GenBank/DDBJ databases">
        <title>The WGS of Solirubrobacter phytolaccae KCTC 29190.</title>
        <authorList>
            <person name="Jiang Z."/>
        </authorList>
    </citation>
    <scope>NUCLEOTIDE SEQUENCE</scope>
    <source>
        <strain evidence="2">KCTC 29190</strain>
    </source>
</reference>
<evidence type="ECO:0000313" key="2">
    <source>
        <dbReference type="EMBL" id="MDA0179580.1"/>
    </source>
</evidence>
<organism evidence="2 3">
    <name type="scientific">Solirubrobacter phytolaccae</name>
    <dbReference type="NCBI Taxonomy" id="1404360"/>
    <lineage>
        <taxon>Bacteria</taxon>
        <taxon>Bacillati</taxon>
        <taxon>Actinomycetota</taxon>
        <taxon>Thermoleophilia</taxon>
        <taxon>Solirubrobacterales</taxon>
        <taxon>Solirubrobacteraceae</taxon>
        <taxon>Solirubrobacter</taxon>
    </lineage>
</organism>
<dbReference type="InterPro" id="IPR013431">
    <property type="entry name" value="Delta_60_rpt"/>
</dbReference>
<feature type="chain" id="PRO_5040872870" description="Bacterial repeat domain-containing protein" evidence="1">
    <location>
        <begin position="23"/>
        <end position="587"/>
    </location>
</feature>